<proteinExistence type="inferred from homology"/>
<feature type="transmembrane region" description="Helical" evidence="6">
    <location>
        <begin position="35"/>
        <end position="60"/>
    </location>
</feature>
<organism evidence="7 8">
    <name type="scientific">Oikeobacillus pervagus</name>
    <dbReference type="NCBI Taxonomy" id="1325931"/>
    <lineage>
        <taxon>Bacteria</taxon>
        <taxon>Bacillati</taxon>
        <taxon>Bacillota</taxon>
        <taxon>Bacilli</taxon>
        <taxon>Bacillales</taxon>
        <taxon>Bacillaceae</taxon>
        <taxon>Oikeobacillus</taxon>
    </lineage>
</organism>
<dbReference type="PANTHER" id="PTHR43701:SF12">
    <property type="entry name" value="MEMBRANE TRANSPORTER PROTEIN YTNM-RELATED"/>
    <property type="match status" value="1"/>
</dbReference>
<evidence type="ECO:0000256" key="5">
    <source>
        <dbReference type="ARBA" id="ARBA00023136"/>
    </source>
</evidence>
<dbReference type="RefSeq" id="WP_307256031.1">
    <property type="nucleotide sequence ID" value="NZ_JAUSUC010000003.1"/>
</dbReference>
<dbReference type="InterPro" id="IPR002781">
    <property type="entry name" value="TM_pro_TauE-like"/>
</dbReference>
<keyword evidence="8" id="KW-1185">Reference proteome</keyword>
<feature type="transmembrane region" description="Helical" evidence="6">
    <location>
        <begin position="203"/>
        <end position="224"/>
    </location>
</feature>
<comment type="similarity">
    <text evidence="2 6">Belongs to the 4-toluene sulfonate uptake permease (TSUP) (TC 2.A.102) family.</text>
</comment>
<dbReference type="GO" id="GO:0005886">
    <property type="term" value="C:plasma membrane"/>
    <property type="evidence" value="ECO:0007669"/>
    <property type="project" value="UniProtKB-SubCell"/>
</dbReference>
<protein>
    <recommendedName>
        <fullName evidence="6">Probable membrane transporter protein</fullName>
    </recommendedName>
</protein>
<accession>A0AAJ1T149</accession>
<evidence type="ECO:0000256" key="3">
    <source>
        <dbReference type="ARBA" id="ARBA00022692"/>
    </source>
</evidence>
<dbReference type="AlphaFoldDB" id="A0AAJ1T149"/>
<evidence type="ECO:0000256" key="4">
    <source>
        <dbReference type="ARBA" id="ARBA00022989"/>
    </source>
</evidence>
<keyword evidence="5 6" id="KW-0472">Membrane</keyword>
<dbReference type="Proteomes" id="UP001237207">
    <property type="component" value="Unassembled WGS sequence"/>
</dbReference>
<feature type="transmembrane region" description="Helical" evidence="6">
    <location>
        <begin position="72"/>
        <end position="95"/>
    </location>
</feature>
<feature type="transmembrane region" description="Helical" evidence="6">
    <location>
        <begin position="231"/>
        <end position="249"/>
    </location>
</feature>
<dbReference type="InterPro" id="IPR051598">
    <property type="entry name" value="TSUP/Inactive_protease-like"/>
</dbReference>
<sequence length="295" mass="31356">MQKLLILAIVGFAAQLVDGALGMGYGLTSTSLLLLSGIAPAVASASVHIAEVVTTAASGVSHMKFGNVDKELVWKLVIPGSIGAFSGACFLSSIPGEIMKPFVSTFLILLGLYVLLRFLVLNDRKSKVRKATNKFYVPLGFIAGFFDATGGGGWGPIATPSLMAKKELEPRKVIGSVAASEFAVAASSSIGFILVLGWNQVNWLWAGAIMIGGIFAAPFAAWLVKIFPAHLLGIVVSGMLILTNIHTLLKIAGISSDHKKYVYIALVVVWISCITFAIIKGRQLKIQNKQSYMES</sequence>
<keyword evidence="4 6" id="KW-1133">Transmembrane helix</keyword>
<feature type="transmembrane region" description="Helical" evidence="6">
    <location>
        <begin position="261"/>
        <end position="279"/>
    </location>
</feature>
<comment type="caution">
    <text evidence="7">The sequence shown here is derived from an EMBL/GenBank/DDBJ whole genome shotgun (WGS) entry which is preliminary data.</text>
</comment>
<comment type="subcellular location">
    <subcellularLocation>
        <location evidence="6">Cell membrane</location>
        <topology evidence="6">Multi-pass membrane protein</topology>
    </subcellularLocation>
    <subcellularLocation>
        <location evidence="1">Membrane</location>
        <topology evidence="1">Multi-pass membrane protein</topology>
    </subcellularLocation>
</comment>
<dbReference type="Pfam" id="PF01925">
    <property type="entry name" value="TauE"/>
    <property type="match status" value="1"/>
</dbReference>
<keyword evidence="3 6" id="KW-0812">Transmembrane</keyword>
<feature type="transmembrane region" description="Helical" evidence="6">
    <location>
        <begin position="173"/>
        <end position="197"/>
    </location>
</feature>
<evidence type="ECO:0000256" key="1">
    <source>
        <dbReference type="ARBA" id="ARBA00004141"/>
    </source>
</evidence>
<evidence type="ECO:0000313" key="7">
    <source>
        <dbReference type="EMBL" id="MDQ0214029.1"/>
    </source>
</evidence>
<name>A0AAJ1T149_9BACI</name>
<dbReference type="EMBL" id="JAUSUC010000003">
    <property type="protein sequence ID" value="MDQ0214029.1"/>
    <property type="molecule type" value="Genomic_DNA"/>
</dbReference>
<evidence type="ECO:0000256" key="6">
    <source>
        <dbReference type="RuleBase" id="RU363041"/>
    </source>
</evidence>
<gene>
    <name evidence="7" type="ORF">J2S13_000424</name>
</gene>
<dbReference type="PANTHER" id="PTHR43701">
    <property type="entry name" value="MEMBRANE TRANSPORTER PROTEIN MJ0441-RELATED"/>
    <property type="match status" value="1"/>
</dbReference>
<feature type="transmembrane region" description="Helical" evidence="6">
    <location>
        <begin position="101"/>
        <end position="120"/>
    </location>
</feature>
<evidence type="ECO:0000313" key="8">
    <source>
        <dbReference type="Proteomes" id="UP001237207"/>
    </source>
</evidence>
<reference evidence="7" key="1">
    <citation type="submission" date="2023-07" db="EMBL/GenBank/DDBJ databases">
        <title>Genomic Encyclopedia of Type Strains, Phase IV (KMG-IV): sequencing the most valuable type-strain genomes for metagenomic binning, comparative biology and taxonomic classification.</title>
        <authorList>
            <person name="Goeker M."/>
        </authorList>
    </citation>
    <scope>NUCLEOTIDE SEQUENCE</scope>
    <source>
        <strain evidence="7">DSM 23947</strain>
    </source>
</reference>
<keyword evidence="6" id="KW-1003">Cell membrane</keyword>
<evidence type="ECO:0000256" key="2">
    <source>
        <dbReference type="ARBA" id="ARBA00009142"/>
    </source>
</evidence>